<accession>A0A227KKA4</accession>
<dbReference type="EMBL" id="NHMP01000004">
    <property type="protein sequence ID" value="OXE47629.1"/>
    <property type="molecule type" value="Genomic_DNA"/>
</dbReference>
<dbReference type="AlphaFoldDB" id="A0A227KKA4"/>
<evidence type="ECO:0000313" key="2">
    <source>
        <dbReference type="Proteomes" id="UP000214610"/>
    </source>
</evidence>
<name>A0A227KKA4_9BURK</name>
<gene>
    <name evidence="1" type="ORF">ADH67_07500</name>
</gene>
<keyword evidence="2" id="KW-1185">Reference proteome</keyword>
<proteinExistence type="predicted"/>
<sequence>MKSEMVRIEVSIIFLSLQNVFNSSLRMGILEFKVFHQPFVGKLLKLFGSVNFSSKTIKALLILNNSYFACSRSIHLAITCIQKSSYLQLVFFCLAGIYEIHCFFPSELTVFCFLPVIKELNTAGRKRKTAK</sequence>
<reference evidence="2" key="1">
    <citation type="submission" date="2017-05" db="EMBL/GenBank/DDBJ databases">
        <title>Improved OligoMM genomes.</title>
        <authorList>
            <person name="Garzetti D."/>
        </authorList>
    </citation>
    <scope>NUCLEOTIDE SEQUENCE [LARGE SCALE GENOMIC DNA]</scope>
    <source>
        <strain evidence="2">YL45</strain>
    </source>
</reference>
<organism evidence="1 2">
    <name type="scientific">Turicimonas muris</name>
    <dbReference type="NCBI Taxonomy" id="1796652"/>
    <lineage>
        <taxon>Bacteria</taxon>
        <taxon>Pseudomonadati</taxon>
        <taxon>Pseudomonadota</taxon>
        <taxon>Betaproteobacteria</taxon>
        <taxon>Burkholderiales</taxon>
        <taxon>Sutterellaceae</taxon>
        <taxon>Turicimonas</taxon>
    </lineage>
</organism>
<dbReference type="Proteomes" id="UP000214610">
    <property type="component" value="Unassembled WGS sequence"/>
</dbReference>
<protein>
    <submittedName>
        <fullName evidence="1">Uncharacterized protein</fullName>
    </submittedName>
</protein>
<comment type="caution">
    <text evidence="1">The sequence shown here is derived from an EMBL/GenBank/DDBJ whole genome shotgun (WGS) entry which is preliminary data.</text>
</comment>
<evidence type="ECO:0000313" key="1">
    <source>
        <dbReference type="EMBL" id="OXE47629.1"/>
    </source>
</evidence>